<reference evidence="3 4" key="1">
    <citation type="submission" date="2023-10" db="EMBL/GenBank/DDBJ databases">
        <title>Development of a sustainable strategy for remediation of hydrocarbon-contaminated territories based on the waste exchange concept.</title>
        <authorList>
            <person name="Krivoruchko A."/>
        </authorList>
    </citation>
    <scope>NUCLEOTIDE SEQUENCE [LARGE SCALE GENOMIC DNA]</scope>
    <source>
        <strain evidence="3 4">IEGM 1322</strain>
    </source>
</reference>
<protein>
    <recommendedName>
        <fullName evidence="5">Transmembrane protein</fullName>
    </recommendedName>
</protein>
<evidence type="ECO:0000256" key="1">
    <source>
        <dbReference type="SAM" id="MobiDB-lite"/>
    </source>
</evidence>
<feature type="compositionally biased region" description="Pro residues" evidence="1">
    <location>
        <begin position="13"/>
        <end position="23"/>
    </location>
</feature>
<feature type="transmembrane region" description="Helical" evidence="2">
    <location>
        <begin position="96"/>
        <end position="116"/>
    </location>
</feature>
<feature type="transmembrane region" description="Helical" evidence="2">
    <location>
        <begin position="40"/>
        <end position="65"/>
    </location>
</feature>
<keyword evidence="2" id="KW-0472">Membrane</keyword>
<feature type="transmembrane region" description="Helical" evidence="2">
    <location>
        <begin position="161"/>
        <end position="179"/>
    </location>
</feature>
<sequence>MAEEQNDPTSRRPMPPRPQPPRPDVAVEPLRPRQEPSRSVLPKVATVLWTLTAALILALAAAIALNWESVLSGVESAVSQQDSTASAADVRNTASATLLSSGAAAAVLVLLGFVALNLLRNAATSSKVLMGAVGILTIGAAVTFSTFVSDASALLGGVLQWGPFVVAGTAVAATIVALLPRGSSRK</sequence>
<dbReference type="EMBL" id="JAWLKE010000003">
    <property type="protein sequence ID" value="MDV6230482.1"/>
    <property type="molecule type" value="Genomic_DNA"/>
</dbReference>
<feature type="transmembrane region" description="Helical" evidence="2">
    <location>
        <begin position="128"/>
        <end position="149"/>
    </location>
</feature>
<evidence type="ECO:0000256" key="2">
    <source>
        <dbReference type="SAM" id="Phobius"/>
    </source>
</evidence>
<dbReference type="RefSeq" id="WP_317547928.1">
    <property type="nucleotide sequence ID" value="NZ_JAWLKE010000003.1"/>
</dbReference>
<evidence type="ECO:0000313" key="3">
    <source>
        <dbReference type="EMBL" id="MDV6230482.1"/>
    </source>
</evidence>
<feature type="region of interest" description="Disordered" evidence="1">
    <location>
        <begin position="1"/>
        <end position="36"/>
    </location>
</feature>
<comment type="caution">
    <text evidence="3">The sequence shown here is derived from an EMBL/GenBank/DDBJ whole genome shotgun (WGS) entry which is preliminary data.</text>
</comment>
<keyword evidence="2" id="KW-0812">Transmembrane</keyword>
<accession>A0ABU4AW86</accession>
<keyword evidence="2" id="KW-1133">Transmembrane helix</keyword>
<dbReference type="Proteomes" id="UP001185899">
    <property type="component" value="Unassembled WGS sequence"/>
</dbReference>
<organism evidence="3 4">
    <name type="scientific">Rhodococcus cercidiphylli</name>
    <dbReference type="NCBI Taxonomy" id="489916"/>
    <lineage>
        <taxon>Bacteria</taxon>
        <taxon>Bacillati</taxon>
        <taxon>Actinomycetota</taxon>
        <taxon>Actinomycetes</taxon>
        <taxon>Mycobacteriales</taxon>
        <taxon>Nocardiaceae</taxon>
        <taxon>Rhodococcus</taxon>
    </lineage>
</organism>
<evidence type="ECO:0000313" key="4">
    <source>
        <dbReference type="Proteomes" id="UP001185899"/>
    </source>
</evidence>
<evidence type="ECO:0008006" key="5">
    <source>
        <dbReference type="Google" id="ProtNLM"/>
    </source>
</evidence>
<name>A0ABU4AW86_9NOCA</name>
<gene>
    <name evidence="3" type="ORF">R3P95_07975</name>
</gene>
<proteinExistence type="predicted"/>
<keyword evidence="4" id="KW-1185">Reference proteome</keyword>